<gene>
    <name evidence="2" type="ORF">SAMN05421849_2356</name>
</gene>
<dbReference type="STRING" id="515897.SAMN05421849_2356"/>
<feature type="compositionally biased region" description="Basic and acidic residues" evidence="1">
    <location>
        <begin position="43"/>
        <end position="54"/>
    </location>
</feature>
<organism evidence="2 3">
    <name type="scientific">Pontibaca methylaminivorans</name>
    <dbReference type="NCBI Taxonomy" id="515897"/>
    <lineage>
        <taxon>Bacteria</taxon>
        <taxon>Pseudomonadati</taxon>
        <taxon>Pseudomonadota</taxon>
        <taxon>Alphaproteobacteria</taxon>
        <taxon>Rhodobacterales</taxon>
        <taxon>Roseobacteraceae</taxon>
        <taxon>Pontibaca</taxon>
    </lineage>
</organism>
<sequence>MANASSRKFGPGQQDQGKGSGEGGMTPDAPGIQPKTEILSNRDTSRHSDSRGLDGAHVQNQELQDRDGNRRPEDRDDGLPEWERDEGDETDGGEETDEDAR</sequence>
<dbReference type="RefSeq" id="WP_076650239.1">
    <property type="nucleotide sequence ID" value="NZ_FTPS01000002.1"/>
</dbReference>
<protein>
    <submittedName>
        <fullName evidence="2">Uncharacterized protein</fullName>
    </submittedName>
</protein>
<evidence type="ECO:0000313" key="2">
    <source>
        <dbReference type="EMBL" id="SIT86652.1"/>
    </source>
</evidence>
<dbReference type="AlphaFoldDB" id="A0A1R3X8B6"/>
<feature type="compositionally biased region" description="Acidic residues" evidence="1">
    <location>
        <begin position="83"/>
        <end position="101"/>
    </location>
</feature>
<dbReference type="Proteomes" id="UP000192455">
    <property type="component" value="Unassembled WGS sequence"/>
</dbReference>
<accession>A0A1R3X8B6</accession>
<proteinExistence type="predicted"/>
<reference evidence="2 3" key="1">
    <citation type="submission" date="2017-01" db="EMBL/GenBank/DDBJ databases">
        <authorList>
            <person name="Mah S.A."/>
            <person name="Swanson W.J."/>
            <person name="Moy G.W."/>
            <person name="Vacquier V.D."/>
        </authorList>
    </citation>
    <scope>NUCLEOTIDE SEQUENCE [LARGE SCALE GENOMIC DNA]</scope>
    <source>
        <strain evidence="2 3">DSM 21219</strain>
    </source>
</reference>
<feature type="compositionally biased region" description="Basic and acidic residues" evidence="1">
    <location>
        <begin position="63"/>
        <end position="82"/>
    </location>
</feature>
<name>A0A1R3X8B6_9RHOB</name>
<evidence type="ECO:0000313" key="3">
    <source>
        <dbReference type="Proteomes" id="UP000192455"/>
    </source>
</evidence>
<dbReference type="EMBL" id="FTPS01000002">
    <property type="protein sequence ID" value="SIT86652.1"/>
    <property type="molecule type" value="Genomic_DNA"/>
</dbReference>
<keyword evidence="3" id="KW-1185">Reference proteome</keyword>
<feature type="region of interest" description="Disordered" evidence="1">
    <location>
        <begin position="1"/>
        <end position="101"/>
    </location>
</feature>
<evidence type="ECO:0000256" key="1">
    <source>
        <dbReference type="SAM" id="MobiDB-lite"/>
    </source>
</evidence>